<evidence type="ECO:0000256" key="1">
    <source>
        <dbReference type="SAM" id="MobiDB-lite"/>
    </source>
</evidence>
<dbReference type="AlphaFoldDB" id="A0AAW4TJ83"/>
<evidence type="ECO:0000313" key="3">
    <source>
        <dbReference type="Proteomes" id="UP001199070"/>
    </source>
</evidence>
<feature type="region of interest" description="Disordered" evidence="1">
    <location>
        <begin position="1"/>
        <end position="22"/>
    </location>
</feature>
<evidence type="ECO:0000313" key="2">
    <source>
        <dbReference type="EMBL" id="MCA8381850.1"/>
    </source>
</evidence>
<comment type="caution">
    <text evidence="2">The sequence shown here is derived from an EMBL/GenBank/DDBJ whole genome shotgun (WGS) entry which is preliminary data.</text>
</comment>
<name>A0AAW4TJ83_9BURK</name>
<organism evidence="2 3">
    <name type="scientific">Burkholderia cenocepacia</name>
    <dbReference type="NCBI Taxonomy" id="95486"/>
    <lineage>
        <taxon>Bacteria</taxon>
        <taxon>Pseudomonadati</taxon>
        <taxon>Pseudomonadota</taxon>
        <taxon>Betaproteobacteria</taxon>
        <taxon>Burkholderiales</taxon>
        <taxon>Burkholderiaceae</taxon>
        <taxon>Burkholderia</taxon>
        <taxon>Burkholderia cepacia complex</taxon>
    </lineage>
</organism>
<gene>
    <name evidence="2" type="ORF">LGN22_23415</name>
</gene>
<proteinExistence type="predicted"/>
<protein>
    <submittedName>
        <fullName evidence="2">Uncharacterized protein</fullName>
    </submittedName>
</protein>
<dbReference type="RefSeq" id="WP_226134697.1">
    <property type="nucleotide sequence ID" value="NZ_JAIZTC010000006.1"/>
</dbReference>
<sequence>MHLDIAPANRVRHAGPSRRAGGIVVERERGHADEQIGRTRDFRDTTGSGSPIGSGAQRAVPVKRALAVASVSLATSRSTRARSDRCALRVGRAVLARLLLY</sequence>
<accession>A0AAW4TJ83</accession>
<dbReference type="Proteomes" id="UP001199070">
    <property type="component" value="Unassembled WGS sequence"/>
</dbReference>
<dbReference type="EMBL" id="JAIZTC010000006">
    <property type="protein sequence ID" value="MCA8381850.1"/>
    <property type="molecule type" value="Genomic_DNA"/>
</dbReference>
<reference evidence="2" key="1">
    <citation type="submission" date="2023-08" db="EMBL/GenBank/DDBJ databases">
        <title>A collection of bacterial strains from the Burkholderia cepacia Research Laboratory and Repository.</title>
        <authorList>
            <person name="Lipuma J."/>
            <person name="Spilker T."/>
        </authorList>
    </citation>
    <scope>NUCLEOTIDE SEQUENCE</scope>
    <source>
        <strain evidence="2">AU0862</strain>
    </source>
</reference>